<dbReference type="Gene3D" id="3.30.590.20">
    <property type="match status" value="1"/>
</dbReference>
<dbReference type="AlphaFoldDB" id="A0A225ML49"/>
<dbReference type="SUPFAM" id="SSF55931">
    <property type="entry name" value="Glutamine synthetase/guanido kinase"/>
    <property type="match status" value="1"/>
</dbReference>
<dbReference type="EC" id="6.3.2.2" evidence="1"/>
<dbReference type="GO" id="GO:0005524">
    <property type="term" value="F:ATP binding"/>
    <property type="evidence" value="ECO:0007669"/>
    <property type="project" value="UniProtKB-KW"/>
</dbReference>
<keyword evidence="2" id="KW-0436">Ligase</keyword>
<evidence type="ECO:0000313" key="6">
    <source>
        <dbReference type="Proteomes" id="UP000214603"/>
    </source>
</evidence>
<evidence type="ECO:0000313" key="5">
    <source>
        <dbReference type="EMBL" id="OWT62087.1"/>
    </source>
</evidence>
<dbReference type="InterPro" id="IPR006336">
    <property type="entry name" value="GCS2"/>
</dbReference>
<accession>A0A225ML49</accession>
<dbReference type="PANTHER" id="PTHR34378:SF1">
    <property type="entry name" value="GLUTAMATE--CYSTEINE LIGASE, CHLOROPLASTIC"/>
    <property type="match status" value="1"/>
</dbReference>
<dbReference type="OrthoDB" id="5410236at2"/>
<dbReference type="Proteomes" id="UP000214603">
    <property type="component" value="Unassembled WGS sequence"/>
</dbReference>
<evidence type="ECO:0000256" key="1">
    <source>
        <dbReference type="ARBA" id="ARBA00012220"/>
    </source>
</evidence>
<dbReference type="Pfam" id="PF04107">
    <property type="entry name" value="GCS2"/>
    <property type="match status" value="1"/>
</dbReference>
<name>A0A225ML49_9BURK</name>
<keyword evidence="3" id="KW-0547">Nucleotide-binding</keyword>
<reference evidence="6" key="1">
    <citation type="submission" date="2017-06" db="EMBL/GenBank/DDBJ databases">
        <title>Herbaspirillum phytohormonus sp. nov., isolated from the root nodule of Robinia pseudoacacia in lead-zinc mine.</title>
        <authorList>
            <person name="Fan M."/>
            <person name="Lin Y."/>
        </authorList>
    </citation>
    <scope>NUCLEOTIDE SEQUENCE [LARGE SCALE GENOMIC DNA]</scope>
    <source>
        <strain evidence="6">SC-089</strain>
    </source>
</reference>
<evidence type="ECO:0000256" key="2">
    <source>
        <dbReference type="ARBA" id="ARBA00022598"/>
    </source>
</evidence>
<dbReference type="PANTHER" id="PTHR34378">
    <property type="entry name" value="GLUTAMATE--CYSTEINE LIGASE, CHLOROPLASTIC"/>
    <property type="match status" value="1"/>
</dbReference>
<sequence>MPPLEAEGASGLQPYRSRVGLEIEMVVVHESSGRSLPVRRYFEALESIKQRRGIACERACLEQRCVALHTAQAECGLDNGFNLLETALAPVSDENGLAALAACAHQELADSLEALRADEACVLNASEHPDCPRNADWYAQVCVPRPIYTELRGYRGWHHNEGIDAKAQNGANTSIPTESAVRALNAMIALAPASIALFANSPLEGGRPTGFKENRMTLWHRVFAPATFPGDLMLSTCPRRPFRDLGDFFHWMFGPGTVTRGLPMAQSYDYKAVATVLPDGDPCLQDFLRAEQWPGRRVDTGECVQLAPQAEHFEYSQIGQFLDARLRYRLQRTPDLAELLRAWEREGGLESLFEACGAQMYIEARAPGAGFADACLMSAAGPQQARSVLLAPIALQRGLLNRLDAATDLVARWGWDALAALREPAMHSGLDDARVRALCAEVLELARDGLGAADKQWLAYADYVLDTGRSAADRMLDTWNRAPGDAAQRLRAVLARHAALHPSAYAA</sequence>
<proteinExistence type="predicted"/>
<gene>
    <name evidence="5" type="ORF">CEY11_09810</name>
</gene>
<keyword evidence="6" id="KW-1185">Reference proteome</keyword>
<evidence type="ECO:0000256" key="4">
    <source>
        <dbReference type="ARBA" id="ARBA00022840"/>
    </source>
</evidence>
<dbReference type="GO" id="GO:0004357">
    <property type="term" value="F:glutamate-cysteine ligase activity"/>
    <property type="evidence" value="ECO:0007669"/>
    <property type="project" value="UniProtKB-EC"/>
</dbReference>
<organism evidence="5 6">
    <name type="scientific">Candidimonas nitroreducens</name>
    <dbReference type="NCBI Taxonomy" id="683354"/>
    <lineage>
        <taxon>Bacteria</taxon>
        <taxon>Pseudomonadati</taxon>
        <taxon>Pseudomonadota</taxon>
        <taxon>Betaproteobacteria</taxon>
        <taxon>Burkholderiales</taxon>
        <taxon>Alcaligenaceae</taxon>
        <taxon>Candidimonas</taxon>
    </lineage>
</organism>
<dbReference type="EMBL" id="NJIH01000004">
    <property type="protein sequence ID" value="OWT62087.1"/>
    <property type="molecule type" value="Genomic_DNA"/>
</dbReference>
<evidence type="ECO:0000256" key="3">
    <source>
        <dbReference type="ARBA" id="ARBA00022741"/>
    </source>
</evidence>
<keyword evidence="4" id="KW-0067">ATP-binding</keyword>
<dbReference type="InterPro" id="IPR035434">
    <property type="entry name" value="GCL_bact_plant"/>
</dbReference>
<dbReference type="RefSeq" id="WP_088603175.1">
    <property type="nucleotide sequence ID" value="NZ_NJIH01000004.1"/>
</dbReference>
<dbReference type="GO" id="GO:0006750">
    <property type="term" value="P:glutathione biosynthetic process"/>
    <property type="evidence" value="ECO:0007669"/>
    <property type="project" value="InterPro"/>
</dbReference>
<dbReference type="InterPro" id="IPR014746">
    <property type="entry name" value="Gln_synth/guanido_kin_cat_dom"/>
</dbReference>
<comment type="caution">
    <text evidence="5">The sequence shown here is derived from an EMBL/GenBank/DDBJ whole genome shotgun (WGS) entry which is preliminary data.</text>
</comment>
<protein>
    <recommendedName>
        <fullName evidence="1">glutamate--cysteine ligase</fullName>
        <ecNumber evidence="1">6.3.2.2</ecNumber>
    </recommendedName>
</protein>